<dbReference type="PANTHER" id="PTHR45648:SF22">
    <property type="entry name" value="GDSL LIPASE_ACYLHYDROLASE FAMILY PROTEIN (AFU_ORTHOLOGUE AFUA_4G14700)"/>
    <property type="match status" value="1"/>
</dbReference>
<dbReference type="GO" id="GO:0016788">
    <property type="term" value="F:hydrolase activity, acting on ester bonds"/>
    <property type="evidence" value="ECO:0007669"/>
    <property type="project" value="InterPro"/>
</dbReference>
<keyword evidence="1" id="KW-0378">Hydrolase</keyword>
<dbReference type="InterPro" id="IPR036514">
    <property type="entry name" value="SGNH_hydro_sf"/>
</dbReference>
<comment type="caution">
    <text evidence="3">The sequence shown here is derived from an EMBL/GenBank/DDBJ whole genome shotgun (WGS) entry which is preliminary data.</text>
</comment>
<dbReference type="InterPro" id="IPR001087">
    <property type="entry name" value="GDSL"/>
</dbReference>
<sequence length="345" mass="39356">MKSILISTIGLLFSLVAPTYGASLKGQYISHSFLANNTFYFDYAKMQDLVVFGDDLSSTNTNYKNMKYDSKINGGKNWALKLADIPDHKVWLWNYAHNGAVVDFNLVGRDESDTSFLTQCDKFTETLYGKDALRNWASRTTLFAIWFGTNDLIYMNRPEGVSSTEVIDNIISTKFQKMQDLYDHGARHFLIIYVPAIEKSPLNKSNALSFGESDATYYNAKINDYSSNFSSTHPDTNILIYDADMEFKYIMENKGEFGIENITDSCEDTSSDCDNKDSTFFWSNNIQPSVRVQEALAQDIHEFLTSRQVTVIDEQYATESSASSINYRTFLFWNAIIVLLSFFLF</sequence>
<accession>A0A1Y1V5M8</accession>
<dbReference type="EMBL" id="MCFH01000029">
    <property type="protein sequence ID" value="ORX47856.1"/>
    <property type="molecule type" value="Genomic_DNA"/>
</dbReference>
<dbReference type="PANTHER" id="PTHR45648">
    <property type="entry name" value="GDSL LIPASE/ACYLHYDROLASE FAMILY PROTEIN (AFU_ORTHOLOGUE AFUA_4G14700)"/>
    <property type="match status" value="1"/>
</dbReference>
<evidence type="ECO:0000256" key="2">
    <source>
        <dbReference type="SAM" id="SignalP"/>
    </source>
</evidence>
<feature type="chain" id="PRO_5010987890" description="Carbohydrate esterase family 16 protein" evidence="2">
    <location>
        <begin position="22"/>
        <end position="345"/>
    </location>
</feature>
<evidence type="ECO:0000313" key="4">
    <source>
        <dbReference type="Proteomes" id="UP000193719"/>
    </source>
</evidence>
<organism evidence="3 4">
    <name type="scientific">Piromyces finnis</name>
    <dbReference type="NCBI Taxonomy" id="1754191"/>
    <lineage>
        <taxon>Eukaryota</taxon>
        <taxon>Fungi</taxon>
        <taxon>Fungi incertae sedis</taxon>
        <taxon>Chytridiomycota</taxon>
        <taxon>Chytridiomycota incertae sedis</taxon>
        <taxon>Neocallimastigomycetes</taxon>
        <taxon>Neocallimastigales</taxon>
        <taxon>Neocallimastigaceae</taxon>
        <taxon>Piromyces</taxon>
    </lineage>
</organism>
<protein>
    <recommendedName>
        <fullName evidence="5">Carbohydrate esterase family 16 protein</fullName>
    </recommendedName>
</protein>
<keyword evidence="4" id="KW-1185">Reference proteome</keyword>
<dbReference type="Pfam" id="PF00657">
    <property type="entry name" value="Lipase_GDSL"/>
    <property type="match status" value="1"/>
</dbReference>
<reference evidence="3 4" key="2">
    <citation type="submission" date="2016-08" db="EMBL/GenBank/DDBJ databases">
        <title>Pervasive Adenine N6-methylation of Active Genes in Fungi.</title>
        <authorList>
            <consortium name="DOE Joint Genome Institute"/>
            <person name="Mondo S.J."/>
            <person name="Dannebaum R.O."/>
            <person name="Kuo R.C."/>
            <person name="Labutti K."/>
            <person name="Haridas S."/>
            <person name="Kuo A."/>
            <person name="Salamov A."/>
            <person name="Ahrendt S.R."/>
            <person name="Lipzen A."/>
            <person name="Sullivan W."/>
            <person name="Andreopoulos W.B."/>
            <person name="Clum A."/>
            <person name="Lindquist E."/>
            <person name="Daum C."/>
            <person name="Ramamoorthy G.K."/>
            <person name="Gryganskyi A."/>
            <person name="Culley D."/>
            <person name="Magnuson J.K."/>
            <person name="James T.Y."/>
            <person name="O'Malley M.A."/>
            <person name="Stajich J.E."/>
            <person name="Spatafora J.W."/>
            <person name="Visel A."/>
            <person name="Grigoriev I.V."/>
        </authorList>
    </citation>
    <scope>NUCLEOTIDE SEQUENCE [LARGE SCALE GENOMIC DNA]</scope>
    <source>
        <strain evidence="4">finn</strain>
    </source>
</reference>
<gene>
    <name evidence="3" type="ORF">BCR36DRAFT_330000</name>
</gene>
<evidence type="ECO:0000256" key="1">
    <source>
        <dbReference type="ARBA" id="ARBA00022801"/>
    </source>
</evidence>
<evidence type="ECO:0008006" key="5">
    <source>
        <dbReference type="Google" id="ProtNLM"/>
    </source>
</evidence>
<name>A0A1Y1V5M8_9FUNG</name>
<feature type="signal peptide" evidence="2">
    <location>
        <begin position="1"/>
        <end position="21"/>
    </location>
</feature>
<evidence type="ECO:0000313" key="3">
    <source>
        <dbReference type="EMBL" id="ORX47856.1"/>
    </source>
</evidence>
<dbReference type="Gene3D" id="3.40.50.1110">
    <property type="entry name" value="SGNH hydrolase"/>
    <property type="match status" value="1"/>
</dbReference>
<dbReference type="AlphaFoldDB" id="A0A1Y1V5M8"/>
<proteinExistence type="predicted"/>
<dbReference type="OrthoDB" id="1600564at2759"/>
<dbReference type="SUPFAM" id="SSF52266">
    <property type="entry name" value="SGNH hydrolase"/>
    <property type="match status" value="1"/>
</dbReference>
<dbReference type="STRING" id="1754191.A0A1Y1V5M8"/>
<dbReference type="InterPro" id="IPR051058">
    <property type="entry name" value="GDSL_Est/Lipase"/>
</dbReference>
<keyword evidence="2" id="KW-0732">Signal</keyword>
<reference evidence="3 4" key="1">
    <citation type="submission" date="2016-08" db="EMBL/GenBank/DDBJ databases">
        <title>Genomes of anaerobic fungi encode conserved fungal cellulosomes for biomass hydrolysis.</title>
        <authorList>
            <consortium name="DOE Joint Genome Institute"/>
            <person name="Haitjema C.H."/>
            <person name="Gilmore S.P."/>
            <person name="Henske J.K."/>
            <person name="Solomon K.V."/>
            <person name="De Groot R."/>
            <person name="Kuo A."/>
            <person name="Mondo S.J."/>
            <person name="Salamov A.A."/>
            <person name="Labutti K."/>
            <person name="Zhao Z."/>
            <person name="Chiniquy J."/>
            <person name="Barry K."/>
            <person name="Brewer H.M."/>
            <person name="Purvine S.O."/>
            <person name="Wright A.T."/>
            <person name="Boxma B."/>
            <person name="Van Alen T."/>
            <person name="Hackstein J.H."/>
            <person name="Baker S.E."/>
            <person name="Grigoriev I.V."/>
            <person name="O'Malley M.A."/>
        </authorList>
    </citation>
    <scope>NUCLEOTIDE SEQUENCE [LARGE SCALE GENOMIC DNA]</scope>
    <source>
        <strain evidence="4">finn</strain>
    </source>
</reference>
<dbReference type="Proteomes" id="UP000193719">
    <property type="component" value="Unassembled WGS sequence"/>
</dbReference>